<organism evidence="2 3">
    <name type="scientific">Candidatus Yanofskybacteria bacterium CG10_big_fil_rev_8_21_14_0_10_46_23</name>
    <dbReference type="NCBI Taxonomy" id="1975098"/>
    <lineage>
        <taxon>Bacteria</taxon>
        <taxon>Candidatus Yanofskyibacteriota</taxon>
    </lineage>
</organism>
<evidence type="ECO:0008006" key="4">
    <source>
        <dbReference type="Google" id="ProtNLM"/>
    </source>
</evidence>
<dbReference type="Gene3D" id="2.60.40.420">
    <property type="entry name" value="Cupredoxins - blue copper proteins"/>
    <property type="match status" value="1"/>
</dbReference>
<evidence type="ECO:0000256" key="1">
    <source>
        <dbReference type="SAM" id="Phobius"/>
    </source>
</evidence>
<name>A0A2H0R4F8_9BACT</name>
<accession>A0A2H0R4F8</accession>
<evidence type="ECO:0000313" key="2">
    <source>
        <dbReference type="EMBL" id="PIR41412.1"/>
    </source>
</evidence>
<proteinExistence type="predicted"/>
<comment type="caution">
    <text evidence="2">The sequence shown here is derived from an EMBL/GenBank/DDBJ whole genome shotgun (WGS) entry which is preliminary data.</text>
</comment>
<dbReference type="InterPro" id="IPR008972">
    <property type="entry name" value="Cupredoxin"/>
</dbReference>
<dbReference type="SUPFAM" id="SSF49503">
    <property type="entry name" value="Cupredoxins"/>
    <property type="match status" value="1"/>
</dbReference>
<keyword evidence="1" id="KW-0812">Transmembrane</keyword>
<keyword evidence="1" id="KW-0472">Membrane</keyword>
<gene>
    <name evidence="2" type="ORF">COV31_00885</name>
</gene>
<feature type="transmembrane region" description="Helical" evidence="1">
    <location>
        <begin position="17"/>
        <end position="37"/>
    </location>
</feature>
<sequence>MPWKKFNQHHFNNRVQGYLWVVIVFLLVTFSASVFFFDDYRNYDFSALGNISTNIEGPERDTRVYSVFYRNQTFSPTNLRIRVGDTVRFENQSLFGIHITSNDLPGFESSGSIAGDSVFSHTFTAEGIFSYYNVENKNESGQIIVR</sequence>
<protein>
    <recommendedName>
        <fullName evidence="4">EfeO-type cupredoxin-like domain-containing protein</fullName>
    </recommendedName>
</protein>
<keyword evidence="1" id="KW-1133">Transmembrane helix</keyword>
<dbReference type="AlphaFoldDB" id="A0A2H0R4F8"/>
<dbReference type="Proteomes" id="UP000230232">
    <property type="component" value="Unassembled WGS sequence"/>
</dbReference>
<dbReference type="EMBL" id="PCXO01000005">
    <property type="protein sequence ID" value="PIR41412.1"/>
    <property type="molecule type" value="Genomic_DNA"/>
</dbReference>
<reference evidence="2 3" key="1">
    <citation type="submission" date="2017-09" db="EMBL/GenBank/DDBJ databases">
        <title>Depth-based differentiation of microbial function through sediment-hosted aquifers and enrichment of novel symbionts in the deep terrestrial subsurface.</title>
        <authorList>
            <person name="Probst A.J."/>
            <person name="Ladd B."/>
            <person name="Jarett J.K."/>
            <person name="Geller-Mcgrath D.E."/>
            <person name="Sieber C.M."/>
            <person name="Emerson J.B."/>
            <person name="Anantharaman K."/>
            <person name="Thomas B.C."/>
            <person name="Malmstrom R."/>
            <person name="Stieglmeier M."/>
            <person name="Klingl A."/>
            <person name="Woyke T."/>
            <person name="Ryan C.M."/>
            <person name="Banfield J.F."/>
        </authorList>
    </citation>
    <scope>NUCLEOTIDE SEQUENCE [LARGE SCALE GENOMIC DNA]</scope>
    <source>
        <strain evidence="2">CG10_big_fil_rev_8_21_14_0_10_46_23</strain>
    </source>
</reference>
<evidence type="ECO:0000313" key="3">
    <source>
        <dbReference type="Proteomes" id="UP000230232"/>
    </source>
</evidence>